<proteinExistence type="predicted"/>
<dbReference type="GO" id="GO:0008168">
    <property type="term" value="F:methyltransferase activity"/>
    <property type="evidence" value="ECO:0007669"/>
    <property type="project" value="UniProtKB-KW"/>
</dbReference>
<organism evidence="6 7">
    <name type="scientific">Chitinibacter bivalviorum</name>
    <dbReference type="NCBI Taxonomy" id="2739434"/>
    <lineage>
        <taxon>Bacteria</taxon>
        <taxon>Pseudomonadati</taxon>
        <taxon>Pseudomonadota</taxon>
        <taxon>Betaproteobacteria</taxon>
        <taxon>Neisseriales</taxon>
        <taxon>Chitinibacteraceae</taxon>
        <taxon>Chitinibacter</taxon>
    </lineage>
</organism>
<gene>
    <name evidence="6" type="ORF">HQ393_02550</name>
</gene>
<dbReference type="PANTHER" id="PTHR12714:SF24">
    <property type="entry name" value="SLR1182 PROTEIN"/>
    <property type="match status" value="1"/>
</dbReference>
<dbReference type="EMBL" id="CP058627">
    <property type="protein sequence ID" value="QLG87217.1"/>
    <property type="molecule type" value="Genomic_DNA"/>
</dbReference>
<name>A0A7H9BF67_9NEIS</name>
<dbReference type="GO" id="GO:0032259">
    <property type="term" value="P:methylation"/>
    <property type="evidence" value="ECO:0007669"/>
    <property type="project" value="UniProtKB-KW"/>
</dbReference>
<protein>
    <submittedName>
        <fullName evidence="6">Isoprenylcysteine carboxylmethyltransferase family protein</fullName>
    </submittedName>
</protein>
<evidence type="ECO:0000256" key="5">
    <source>
        <dbReference type="SAM" id="Phobius"/>
    </source>
</evidence>
<dbReference type="GO" id="GO:0012505">
    <property type="term" value="C:endomembrane system"/>
    <property type="evidence" value="ECO:0007669"/>
    <property type="project" value="UniProtKB-SubCell"/>
</dbReference>
<keyword evidence="6" id="KW-0808">Transferase</keyword>
<dbReference type="Proteomes" id="UP000509597">
    <property type="component" value="Chromosome"/>
</dbReference>
<dbReference type="AlphaFoldDB" id="A0A7H9BF67"/>
<dbReference type="Pfam" id="PF04191">
    <property type="entry name" value="PEMT"/>
    <property type="match status" value="1"/>
</dbReference>
<keyword evidence="7" id="KW-1185">Reference proteome</keyword>
<evidence type="ECO:0000313" key="7">
    <source>
        <dbReference type="Proteomes" id="UP000509597"/>
    </source>
</evidence>
<dbReference type="Gene3D" id="1.20.120.1630">
    <property type="match status" value="1"/>
</dbReference>
<keyword evidence="2 5" id="KW-0812">Transmembrane</keyword>
<evidence type="ECO:0000256" key="3">
    <source>
        <dbReference type="ARBA" id="ARBA00022989"/>
    </source>
</evidence>
<accession>A0A7H9BF67</accession>
<dbReference type="PANTHER" id="PTHR12714">
    <property type="entry name" value="PROTEIN-S ISOPRENYLCYSTEINE O-METHYLTRANSFERASE"/>
    <property type="match status" value="1"/>
</dbReference>
<evidence type="ECO:0000256" key="2">
    <source>
        <dbReference type="ARBA" id="ARBA00022692"/>
    </source>
</evidence>
<evidence type="ECO:0000256" key="1">
    <source>
        <dbReference type="ARBA" id="ARBA00004127"/>
    </source>
</evidence>
<keyword evidence="3 5" id="KW-1133">Transmembrane helix</keyword>
<dbReference type="InterPro" id="IPR007318">
    <property type="entry name" value="Phopholipid_MeTrfase"/>
</dbReference>
<evidence type="ECO:0000256" key="4">
    <source>
        <dbReference type="ARBA" id="ARBA00023136"/>
    </source>
</evidence>
<reference evidence="6 7" key="1">
    <citation type="submission" date="2020-07" db="EMBL/GenBank/DDBJ databases">
        <title>Complete genome sequence of Chitinibacter sp. 2T18.</title>
        <authorList>
            <person name="Bae J.-W."/>
            <person name="Choi J.-W."/>
        </authorList>
    </citation>
    <scope>NUCLEOTIDE SEQUENCE [LARGE SCALE GENOMIC DNA]</scope>
    <source>
        <strain evidence="6 7">2T18</strain>
    </source>
</reference>
<keyword evidence="6" id="KW-0489">Methyltransferase</keyword>
<evidence type="ECO:0000313" key="6">
    <source>
        <dbReference type="EMBL" id="QLG87217.1"/>
    </source>
</evidence>
<dbReference type="KEGG" id="chiz:HQ393_02550"/>
<keyword evidence="4 5" id="KW-0472">Membrane</keyword>
<sequence length="154" mass="17150">MLKHLELKIMPMALVLIIAILQAGLAAALPQLNVQLPLNGPIGLMLIMLGIAVVLAGGHAFRRAQTTFDPRQPKAASQLVQRGIYAYSRNPMYLGFLLVLIGWADWQANLAAFTLLPLFVGYLNRFQIAPEEQAMRELFGAEFDAYCAKVRRWL</sequence>
<comment type="subcellular location">
    <subcellularLocation>
        <location evidence="1">Endomembrane system</location>
        <topology evidence="1">Multi-pass membrane protein</topology>
    </subcellularLocation>
</comment>
<dbReference type="RefSeq" id="WP_179357301.1">
    <property type="nucleotide sequence ID" value="NZ_CP058627.1"/>
</dbReference>
<feature type="transmembrane region" description="Helical" evidence="5">
    <location>
        <begin position="42"/>
        <end position="62"/>
    </location>
</feature>